<dbReference type="InterPro" id="IPR015947">
    <property type="entry name" value="PUA-like_sf"/>
</dbReference>
<dbReference type="Pfam" id="PF14306">
    <property type="entry name" value="PUA_2"/>
    <property type="match status" value="1"/>
</dbReference>
<dbReference type="InterPro" id="IPR025980">
    <property type="entry name" value="ATP-Sase_PUA-like_dom"/>
</dbReference>
<evidence type="ECO:0000256" key="2">
    <source>
        <dbReference type="SAM" id="Coils"/>
    </source>
</evidence>
<keyword evidence="5" id="KW-0808">Transferase</keyword>
<dbReference type="SUPFAM" id="SSF88697">
    <property type="entry name" value="PUA domain-like"/>
    <property type="match status" value="1"/>
</dbReference>
<dbReference type="Gene3D" id="3.40.50.620">
    <property type="entry name" value="HUPs"/>
    <property type="match status" value="1"/>
</dbReference>
<dbReference type="Proteomes" id="UP000789803">
    <property type="component" value="Unassembled WGS sequence"/>
</dbReference>
<keyword evidence="6" id="KW-1185">Reference proteome</keyword>
<name>A0ABN7KBT7_9BACT</name>
<dbReference type="Gene3D" id="3.10.400.10">
    <property type="entry name" value="Sulfate adenylyltransferase"/>
    <property type="match status" value="1"/>
</dbReference>
<dbReference type="Pfam" id="PF01747">
    <property type="entry name" value="ATP-sulfurylase"/>
    <property type="match status" value="1"/>
</dbReference>
<dbReference type="InterPro" id="IPR014729">
    <property type="entry name" value="Rossmann-like_a/b/a_fold"/>
</dbReference>
<evidence type="ECO:0000256" key="1">
    <source>
        <dbReference type="ARBA" id="ARBA00005048"/>
    </source>
</evidence>
<sequence>MKSQRKSKIIKITNDILCTLELVKNKIFSNYNKLMNQDEADSAIKKGYFNGEAMPNPFVFFVDEKEAKELKNGDEAVMVCEENEVGYIKISSVFKSKNEYKSSVFARGEIKEWAISGEFEISSNEIKNTLDELERIKTELNAKKITAVMLTADPLHRAHERLIRMTIDKADLVVIFLLQTHGNEHLSFNLRKKSLEIFAKKYLPPNKITIFPFKSSIFKAHQNPALECITAHNIGANKLVLGQNHAGIGMFFDHNQPKTMLDRYINDLGMEIIVLPELVYCNECKTIVSTRTCPHGQHHHIKYHPPTIKTLLFNGIMPPAILMRSEISALILSELFKDRFSDVQKLCDALFPNSGLLEERNERDFYKELMKLYQTTSLS</sequence>
<protein>
    <submittedName>
        <fullName evidence="5">Sulfate adenylyltransferase</fullName>
        <ecNumber evidence="5">2.7.7.4</ecNumber>
    </submittedName>
</protein>
<comment type="caution">
    <text evidence="5">The sequence shown here is derived from an EMBL/GenBank/DDBJ whole genome shotgun (WGS) entry which is preliminary data.</text>
</comment>
<feature type="domain" description="Sulphate adenylyltransferase catalytic" evidence="3">
    <location>
        <begin position="126"/>
        <end position="332"/>
    </location>
</feature>
<keyword evidence="2" id="KW-0175">Coiled coil</keyword>
<dbReference type="EC" id="2.7.7.4" evidence="5"/>
<keyword evidence="5" id="KW-0548">Nucleotidyltransferase</keyword>
<proteinExistence type="predicted"/>
<dbReference type="GO" id="GO:0004781">
    <property type="term" value="F:sulfate adenylyltransferase (ATP) activity"/>
    <property type="evidence" value="ECO:0007669"/>
    <property type="project" value="UniProtKB-EC"/>
</dbReference>
<dbReference type="InterPro" id="IPR024951">
    <property type="entry name" value="Sulfurylase_cat_dom"/>
</dbReference>
<evidence type="ECO:0000313" key="6">
    <source>
        <dbReference type="Proteomes" id="UP000789803"/>
    </source>
</evidence>
<organism evidence="5 6">
    <name type="scientific">Campylobacter majalis</name>
    <dbReference type="NCBI Taxonomy" id="2790656"/>
    <lineage>
        <taxon>Bacteria</taxon>
        <taxon>Pseudomonadati</taxon>
        <taxon>Campylobacterota</taxon>
        <taxon>Epsilonproteobacteria</taxon>
        <taxon>Campylobacterales</taxon>
        <taxon>Campylobacteraceae</taxon>
        <taxon>Campylobacter</taxon>
    </lineage>
</organism>
<accession>A0ABN7KBT7</accession>
<evidence type="ECO:0000259" key="4">
    <source>
        <dbReference type="Pfam" id="PF14306"/>
    </source>
</evidence>
<feature type="domain" description="ATP-sulfurylase PUA-like" evidence="4">
    <location>
        <begin position="3"/>
        <end position="101"/>
    </location>
</feature>
<reference evidence="5 6" key="1">
    <citation type="submission" date="2020-11" db="EMBL/GenBank/DDBJ databases">
        <authorList>
            <person name="Peeters C."/>
        </authorList>
    </citation>
    <scope>NUCLEOTIDE SEQUENCE [LARGE SCALE GENOMIC DNA]</scope>
    <source>
        <strain evidence="5 6">LMG 7974</strain>
    </source>
</reference>
<dbReference type="PANTHER" id="PTHR43509">
    <property type="match status" value="1"/>
</dbReference>
<evidence type="ECO:0000259" key="3">
    <source>
        <dbReference type="Pfam" id="PF01747"/>
    </source>
</evidence>
<dbReference type="SUPFAM" id="SSF52374">
    <property type="entry name" value="Nucleotidylyl transferase"/>
    <property type="match status" value="1"/>
</dbReference>
<dbReference type="PANTHER" id="PTHR43509:SF1">
    <property type="entry name" value="SULFATE ADENYLYLTRANSFERASE"/>
    <property type="match status" value="1"/>
</dbReference>
<dbReference type="RefSeq" id="WP_229933542.1">
    <property type="nucleotide sequence ID" value="NZ_CAJHOF010000021.1"/>
</dbReference>
<gene>
    <name evidence="5" type="primary">sat</name>
    <name evidence="5" type="ORF">LMG7974_01771</name>
</gene>
<feature type="coiled-coil region" evidence="2">
    <location>
        <begin position="119"/>
        <end position="146"/>
    </location>
</feature>
<comment type="pathway">
    <text evidence="1">Sulfur metabolism; hydrogen sulfide biosynthesis; sulfite from sulfate: step 1/3.</text>
</comment>
<dbReference type="EMBL" id="CAJHOF010000021">
    <property type="protein sequence ID" value="CAD7289694.1"/>
    <property type="molecule type" value="Genomic_DNA"/>
</dbReference>
<evidence type="ECO:0000313" key="5">
    <source>
        <dbReference type="EMBL" id="CAD7289694.1"/>
    </source>
</evidence>